<gene>
    <name evidence="1" type="ORF">QE152_g29462</name>
</gene>
<evidence type="ECO:0000313" key="1">
    <source>
        <dbReference type="EMBL" id="KAK9703232.1"/>
    </source>
</evidence>
<evidence type="ECO:0000313" key="2">
    <source>
        <dbReference type="Proteomes" id="UP001458880"/>
    </source>
</evidence>
<proteinExistence type="predicted"/>
<name>A0AAW1JGW8_POPJA</name>
<dbReference type="EMBL" id="JASPKY010000374">
    <property type="protein sequence ID" value="KAK9703232.1"/>
    <property type="molecule type" value="Genomic_DNA"/>
</dbReference>
<comment type="caution">
    <text evidence="1">The sequence shown here is derived from an EMBL/GenBank/DDBJ whole genome shotgun (WGS) entry which is preliminary data.</text>
</comment>
<keyword evidence="2" id="KW-1185">Reference proteome</keyword>
<accession>A0AAW1JGW8</accession>
<sequence length="215" mass="24329">MQTLFDLLQPNIAKVEAKTALNEIKILAYVEITTQANVYQTVSCATDGQLPSIPFITRSIQRTRQRNEAVPSMPTTWMDLVIPEEYKMGKLRFESGSEEQRIVIISTDIAKVEAKTALNEIKILAYVEITTQANVYQTVSCATDGQLPSIPFITRSIQRTRQRNEAVPSMPTTWMDLVIPEEYKMGKLRFESGSEEQRIVIISTGTNLEYLYATL</sequence>
<reference evidence="1 2" key="1">
    <citation type="journal article" date="2024" name="BMC Genomics">
        <title>De novo assembly and annotation of Popillia japonica's genome with initial clues to its potential as an invasive pest.</title>
        <authorList>
            <person name="Cucini C."/>
            <person name="Boschi S."/>
            <person name="Funari R."/>
            <person name="Cardaioli E."/>
            <person name="Iannotti N."/>
            <person name="Marturano G."/>
            <person name="Paoli F."/>
            <person name="Bruttini M."/>
            <person name="Carapelli A."/>
            <person name="Frati F."/>
            <person name="Nardi F."/>
        </authorList>
    </citation>
    <scope>NUCLEOTIDE SEQUENCE [LARGE SCALE GENOMIC DNA]</scope>
    <source>
        <strain evidence="1">DMR45628</strain>
    </source>
</reference>
<dbReference type="AlphaFoldDB" id="A0AAW1JGW8"/>
<organism evidence="1 2">
    <name type="scientific">Popillia japonica</name>
    <name type="common">Japanese beetle</name>
    <dbReference type="NCBI Taxonomy" id="7064"/>
    <lineage>
        <taxon>Eukaryota</taxon>
        <taxon>Metazoa</taxon>
        <taxon>Ecdysozoa</taxon>
        <taxon>Arthropoda</taxon>
        <taxon>Hexapoda</taxon>
        <taxon>Insecta</taxon>
        <taxon>Pterygota</taxon>
        <taxon>Neoptera</taxon>
        <taxon>Endopterygota</taxon>
        <taxon>Coleoptera</taxon>
        <taxon>Polyphaga</taxon>
        <taxon>Scarabaeiformia</taxon>
        <taxon>Scarabaeidae</taxon>
        <taxon>Rutelinae</taxon>
        <taxon>Popillia</taxon>
    </lineage>
</organism>
<protein>
    <submittedName>
        <fullName evidence="1">Uncharacterized protein</fullName>
    </submittedName>
</protein>
<dbReference type="Proteomes" id="UP001458880">
    <property type="component" value="Unassembled WGS sequence"/>
</dbReference>